<sequence length="201" mass="20704">MTISRRLLLSLPAALALAPRGALAQAAIGTTRALTGRASLTRAGLRTDLHARDPLMEGDEIATMTASTAALELFSATRIALGPETRFTLDRFTADLGGVVSIGGALVFDRPEDLPKLDLTVQGAFARIGVRGTRFFCGPSKGVYGIFVARGGVEVVAGGETRRLGPGDGIDIARPGAAPGAVAQWKAPRIAAAFALVGLTP</sequence>
<protein>
    <submittedName>
        <fullName evidence="2">FecR family protein</fullName>
    </submittedName>
</protein>
<evidence type="ECO:0000313" key="2">
    <source>
        <dbReference type="EMBL" id="SDF83362.1"/>
    </source>
</evidence>
<dbReference type="OrthoDB" id="8443045at2"/>
<dbReference type="EMBL" id="FNAY01000018">
    <property type="protein sequence ID" value="SDF83362.1"/>
    <property type="molecule type" value="Genomic_DNA"/>
</dbReference>
<keyword evidence="1" id="KW-0732">Signal</keyword>
<feature type="signal peptide" evidence="1">
    <location>
        <begin position="1"/>
        <end position="24"/>
    </location>
</feature>
<feature type="chain" id="PRO_5010237952" evidence="1">
    <location>
        <begin position="25"/>
        <end position="201"/>
    </location>
</feature>
<dbReference type="RefSeq" id="WP_074555486.1">
    <property type="nucleotide sequence ID" value="NZ_CP119563.1"/>
</dbReference>
<dbReference type="Gene3D" id="2.60.120.1440">
    <property type="match status" value="1"/>
</dbReference>
<accession>A0A1G7PAN5</accession>
<dbReference type="AlphaFoldDB" id="A0A1G7PAN5"/>
<proteinExistence type="predicted"/>
<reference evidence="2 3" key="1">
    <citation type="submission" date="2016-10" db="EMBL/GenBank/DDBJ databases">
        <authorList>
            <person name="de Groot N.N."/>
        </authorList>
    </citation>
    <scope>NUCLEOTIDE SEQUENCE [LARGE SCALE GENOMIC DNA]</scope>
    <source>
        <strain evidence="3">DSM 938 / 37b4</strain>
    </source>
</reference>
<organism evidence="2 3">
    <name type="scientific">Rhodobacter capsulatus</name>
    <name type="common">Rhodopseudomonas capsulata</name>
    <dbReference type="NCBI Taxonomy" id="1061"/>
    <lineage>
        <taxon>Bacteria</taxon>
        <taxon>Pseudomonadati</taxon>
        <taxon>Pseudomonadota</taxon>
        <taxon>Alphaproteobacteria</taxon>
        <taxon>Rhodobacterales</taxon>
        <taxon>Rhodobacter group</taxon>
        <taxon>Rhodobacter</taxon>
    </lineage>
</organism>
<evidence type="ECO:0000313" key="3">
    <source>
        <dbReference type="Proteomes" id="UP000183812"/>
    </source>
</evidence>
<evidence type="ECO:0000256" key="1">
    <source>
        <dbReference type="SAM" id="SignalP"/>
    </source>
</evidence>
<name>A0A1G7PAN5_RHOCA</name>
<gene>
    <name evidence="2" type="ORF">SAMN04244550_02922</name>
</gene>
<dbReference type="Proteomes" id="UP000183812">
    <property type="component" value="Unassembled WGS sequence"/>
</dbReference>